<accession>A0A4R6PJT5</accession>
<dbReference type="SUPFAM" id="SSF46955">
    <property type="entry name" value="Putative DNA-binding domain"/>
    <property type="match status" value="1"/>
</dbReference>
<dbReference type="AlphaFoldDB" id="A0A4R6PJT5"/>
<evidence type="ECO:0000313" key="1">
    <source>
        <dbReference type="EMBL" id="TDP38668.1"/>
    </source>
</evidence>
<protein>
    <recommendedName>
        <fullName evidence="3">Helix-turn-helix protein</fullName>
    </recommendedName>
</protein>
<dbReference type="Proteomes" id="UP000295087">
    <property type="component" value="Unassembled WGS sequence"/>
</dbReference>
<evidence type="ECO:0008006" key="3">
    <source>
        <dbReference type="Google" id="ProtNLM"/>
    </source>
</evidence>
<dbReference type="InterPro" id="IPR009061">
    <property type="entry name" value="DNA-bd_dom_put_sf"/>
</dbReference>
<keyword evidence="2" id="KW-1185">Reference proteome</keyword>
<organism evidence="1 2">
    <name type="scientific">Nocardia ignorata</name>
    <dbReference type="NCBI Taxonomy" id="145285"/>
    <lineage>
        <taxon>Bacteria</taxon>
        <taxon>Bacillati</taxon>
        <taxon>Actinomycetota</taxon>
        <taxon>Actinomycetes</taxon>
        <taxon>Mycobacteriales</taxon>
        <taxon>Nocardiaceae</taxon>
        <taxon>Nocardia</taxon>
    </lineage>
</organism>
<name>A0A4R6PJT5_NOCIG</name>
<comment type="caution">
    <text evidence="1">The sequence shown here is derived from an EMBL/GenBank/DDBJ whole genome shotgun (WGS) entry which is preliminary data.</text>
</comment>
<gene>
    <name evidence="1" type="ORF">DFR75_103325</name>
</gene>
<sequence length="78" mass="9051">MDNTNDIWLTSKEVALRLKVEVCTLDNWAYTGTGPDFIKPGRIRRYALADIIAWEDRLRAEAKLRRQIAQANVRRHVA</sequence>
<evidence type="ECO:0000313" key="2">
    <source>
        <dbReference type="Proteomes" id="UP000295087"/>
    </source>
</evidence>
<dbReference type="EMBL" id="SNXK01000003">
    <property type="protein sequence ID" value="TDP38668.1"/>
    <property type="molecule type" value="Genomic_DNA"/>
</dbReference>
<reference evidence="1 2" key="1">
    <citation type="submission" date="2019-03" db="EMBL/GenBank/DDBJ databases">
        <title>Genomic Encyclopedia of Type Strains, Phase IV (KMG-IV): sequencing the most valuable type-strain genomes for metagenomic binning, comparative biology and taxonomic classification.</title>
        <authorList>
            <person name="Goeker M."/>
        </authorList>
    </citation>
    <scope>NUCLEOTIDE SEQUENCE [LARGE SCALE GENOMIC DNA]</scope>
    <source>
        <strain evidence="1 2">DSM 44496</strain>
    </source>
</reference>
<dbReference type="RefSeq" id="WP_062986479.1">
    <property type="nucleotide sequence ID" value="NZ_JBHXPO010000006.1"/>
</dbReference>
<proteinExistence type="predicted"/>